<sequence length="66" mass="7393">MKAKLVLHHDDPPCTARLDANGNCPECGVHPDMQSTAFHYYCTICRVPLKNMTCIVCRTAFEKPAK</sequence>
<dbReference type="EMBL" id="MGKY01000016">
    <property type="protein sequence ID" value="OGN33486.1"/>
    <property type="molecule type" value="Genomic_DNA"/>
</dbReference>
<evidence type="ECO:0000313" key="1">
    <source>
        <dbReference type="EMBL" id="OGN33486.1"/>
    </source>
</evidence>
<proteinExistence type="predicted"/>
<accession>A0A1F8H943</accession>
<evidence type="ECO:0000313" key="2">
    <source>
        <dbReference type="Proteomes" id="UP000177745"/>
    </source>
</evidence>
<gene>
    <name evidence="1" type="ORF">A3G51_01840</name>
</gene>
<organism evidence="1 2">
    <name type="scientific">Candidatus Yanofskybacteria bacterium RIFCSPLOWO2_12_FULL_43_11b</name>
    <dbReference type="NCBI Taxonomy" id="1802710"/>
    <lineage>
        <taxon>Bacteria</taxon>
        <taxon>Candidatus Yanofskyibacteriota</taxon>
    </lineage>
</organism>
<protein>
    <submittedName>
        <fullName evidence="1">Uncharacterized protein</fullName>
    </submittedName>
</protein>
<dbReference type="Proteomes" id="UP000177745">
    <property type="component" value="Unassembled WGS sequence"/>
</dbReference>
<reference evidence="1 2" key="1">
    <citation type="journal article" date="2016" name="Nat. Commun.">
        <title>Thousands of microbial genomes shed light on interconnected biogeochemical processes in an aquifer system.</title>
        <authorList>
            <person name="Anantharaman K."/>
            <person name="Brown C.T."/>
            <person name="Hug L.A."/>
            <person name="Sharon I."/>
            <person name="Castelle C.J."/>
            <person name="Probst A.J."/>
            <person name="Thomas B.C."/>
            <person name="Singh A."/>
            <person name="Wilkins M.J."/>
            <person name="Karaoz U."/>
            <person name="Brodie E.L."/>
            <person name="Williams K.H."/>
            <person name="Hubbard S.S."/>
            <person name="Banfield J.F."/>
        </authorList>
    </citation>
    <scope>NUCLEOTIDE SEQUENCE [LARGE SCALE GENOMIC DNA]</scope>
</reference>
<comment type="caution">
    <text evidence="1">The sequence shown here is derived from an EMBL/GenBank/DDBJ whole genome shotgun (WGS) entry which is preliminary data.</text>
</comment>
<dbReference type="AlphaFoldDB" id="A0A1F8H943"/>
<name>A0A1F8H943_9BACT</name>